<dbReference type="AlphaFoldDB" id="M8C9M4"/>
<dbReference type="InterPro" id="IPR038408">
    <property type="entry name" value="GNK2_sf"/>
</dbReference>
<sequence>MWMLQRFYLLFLALLVLPLATKCDVVCIGHGNPTASKTLEANIHDFVAILPNKTSSAPSHSSEHATGEYPERMYAVSHCHNGTNSSFCQACISLALQEAHTVCPYHKGVVFSNANCSLKLSALIYATPWEWDDHRKEVDEYMNKG</sequence>
<dbReference type="Pfam" id="PF01657">
    <property type="entry name" value="Stress-antifung"/>
    <property type="match status" value="1"/>
</dbReference>
<evidence type="ECO:0000313" key="1">
    <source>
        <dbReference type="EnsemblPlants" id="EMT31019"/>
    </source>
</evidence>
<dbReference type="Gene3D" id="3.30.430.20">
    <property type="entry name" value="Gnk2 domain, C-X8-C-X2-C motif"/>
    <property type="match status" value="1"/>
</dbReference>
<organism evidence="1">
    <name type="scientific">Aegilops tauschii</name>
    <name type="common">Tausch's goatgrass</name>
    <name type="synonym">Aegilops squarrosa</name>
    <dbReference type="NCBI Taxonomy" id="37682"/>
    <lineage>
        <taxon>Eukaryota</taxon>
        <taxon>Viridiplantae</taxon>
        <taxon>Streptophyta</taxon>
        <taxon>Embryophyta</taxon>
        <taxon>Tracheophyta</taxon>
        <taxon>Spermatophyta</taxon>
        <taxon>Magnoliopsida</taxon>
        <taxon>Liliopsida</taxon>
        <taxon>Poales</taxon>
        <taxon>Poaceae</taxon>
        <taxon>BOP clade</taxon>
        <taxon>Pooideae</taxon>
        <taxon>Triticodae</taxon>
        <taxon>Triticeae</taxon>
        <taxon>Triticinae</taxon>
        <taxon>Aegilops</taxon>
    </lineage>
</organism>
<name>M8C9M4_AEGTA</name>
<accession>M8C9M4</accession>
<reference evidence="1" key="1">
    <citation type="submission" date="2015-06" db="UniProtKB">
        <authorList>
            <consortium name="EnsemblPlants"/>
        </authorList>
    </citation>
    <scope>IDENTIFICATION</scope>
</reference>
<dbReference type="PROSITE" id="PS51473">
    <property type="entry name" value="GNK2"/>
    <property type="match status" value="1"/>
</dbReference>
<dbReference type="CDD" id="cd23509">
    <property type="entry name" value="Gnk2-like"/>
    <property type="match status" value="1"/>
</dbReference>
<dbReference type="EnsemblPlants" id="EMT31019">
    <property type="protein sequence ID" value="EMT31019"/>
    <property type="gene ID" value="F775_19663"/>
</dbReference>
<protein>
    <submittedName>
        <fullName evidence="1">Uncharacterized protein</fullName>
    </submittedName>
</protein>
<dbReference type="PANTHER" id="PTHR32099:SF9">
    <property type="entry name" value="OS07G0538300 PROTEIN"/>
    <property type="match status" value="1"/>
</dbReference>
<dbReference type="InterPro" id="IPR002902">
    <property type="entry name" value="GNK2"/>
</dbReference>
<dbReference type="PANTHER" id="PTHR32099">
    <property type="entry name" value="CYSTEINE-RICH REPEAT SECRETORY PROTEIN"/>
    <property type="match status" value="1"/>
</dbReference>
<proteinExistence type="predicted"/>